<comment type="catalytic activity">
    <reaction evidence="12">
        <text>dUMP + (6R)-5,10-methylene-5,6,7,8-tetrahydrofolate = 7,8-dihydrofolate + dTMP</text>
        <dbReference type="Rhea" id="RHEA:12104"/>
        <dbReference type="ChEBI" id="CHEBI:15636"/>
        <dbReference type="ChEBI" id="CHEBI:57451"/>
        <dbReference type="ChEBI" id="CHEBI:63528"/>
        <dbReference type="ChEBI" id="CHEBI:246422"/>
        <dbReference type="EC" id="2.1.1.45"/>
    </reaction>
</comment>
<dbReference type="InterPro" id="IPR045097">
    <property type="entry name" value="Thymidate_synth/dCMP_Mease"/>
</dbReference>
<dbReference type="CDD" id="cd00209">
    <property type="entry name" value="DHFR"/>
    <property type="match status" value="1"/>
</dbReference>
<comment type="function">
    <text evidence="11">Bifunctional enzyme. Involved in de novo dTMP biosynthesis. Key enzyme in folate metabolism. Can play two different roles depending on the source of dihydrofolate: de novo synthesis of tetrahydrofolate or recycling of the dihydrofolate released as one of the end products of the TS catalyzed reaction. Catalyzes an essential reaction for de novo glycine and purine synthesis, DNA precursor synthesis, and for the conversion of dUMP to dTMP.</text>
</comment>
<dbReference type="Gene3D" id="3.40.430.10">
    <property type="entry name" value="Dihydrofolate Reductase, subunit A"/>
    <property type="match status" value="1"/>
</dbReference>
<dbReference type="InterPro" id="IPR017925">
    <property type="entry name" value="DHFR_CS"/>
</dbReference>
<dbReference type="GO" id="GO:0004146">
    <property type="term" value="F:dihydrofolate reductase activity"/>
    <property type="evidence" value="ECO:0007669"/>
    <property type="project" value="UniProtKB-EC"/>
</dbReference>
<dbReference type="EMBL" id="KZ451906">
    <property type="protein sequence ID" value="PKA63892.1"/>
    <property type="molecule type" value="Genomic_DNA"/>
</dbReference>
<dbReference type="InterPro" id="IPR023451">
    <property type="entry name" value="Thymidate_synth/dCMP_Mease_dom"/>
</dbReference>
<dbReference type="GO" id="GO:0005739">
    <property type="term" value="C:mitochondrion"/>
    <property type="evidence" value="ECO:0007669"/>
    <property type="project" value="TreeGrafter"/>
</dbReference>
<evidence type="ECO:0000256" key="6">
    <source>
        <dbReference type="ARBA" id="ARBA00022679"/>
    </source>
</evidence>
<dbReference type="InterPro" id="IPR036926">
    <property type="entry name" value="Thymidate_synth/dCMP_Mease_sf"/>
</dbReference>
<dbReference type="SUPFAM" id="SSF55831">
    <property type="entry name" value="Thymidylate synthase/dCMP hydroxymethylase"/>
    <property type="match status" value="1"/>
</dbReference>
<comment type="similarity">
    <text evidence="3 14">In the N-terminal section; belongs to the dihydrofolate reductase family.</text>
</comment>
<dbReference type="PANTHER" id="PTHR11548">
    <property type="entry name" value="THYMIDYLATE SYNTHASE 1"/>
    <property type="match status" value="1"/>
</dbReference>
<evidence type="ECO:0000256" key="14">
    <source>
        <dbReference type="PIRNR" id="PIRNR000389"/>
    </source>
</evidence>
<dbReference type="Proteomes" id="UP000236161">
    <property type="component" value="Unassembled WGS sequence"/>
</dbReference>
<keyword evidence="9 14" id="KW-0560">Oxidoreductase</keyword>
<evidence type="ECO:0000256" key="1">
    <source>
        <dbReference type="ARBA" id="ARBA00004903"/>
    </source>
</evidence>
<dbReference type="SUPFAM" id="SSF53597">
    <property type="entry name" value="Dihydrofolate reductase-like"/>
    <property type="match status" value="1"/>
</dbReference>
<dbReference type="PANTHER" id="PTHR11548:SF2">
    <property type="entry name" value="THYMIDYLATE SYNTHASE"/>
    <property type="match status" value="1"/>
</dbReference>
<dbReference type="InterPro" id="IPR024072">
    <property type="entry name" value="DHFR-like_dom_sf"/>
</dbReference>
<sequence length="524" mass="59550">MASDCDANVKNGNAYVFSRNFEVVVASTREMGIGKDGKLPWKLSSDLKFFKELTSTTSDPAKKNAVVMGRKTWESIPIKNRPLPGRLNVVLTRSRCLDIPQSENFVFCGSMSSALDLLASPPYCSSIEKVFVIGGGQILRDALNAPECHAIHFTDIEAKIECDTFIPPINMSMFQPWYSCFPVLENNIRYSFVTYVRVRTQPIEVKTMNNVGMGNGDSCQDKFGVQQFSFLSKFIFERHQEYEYLRLVEDIILHGAVKNDRTGTGTLSKFGCQMRFNLRRSFPLLTTKRVFWRGVVEELLWFISGSTNAKVLQEKGIHIWDGNASRDYLDSIGLTHREEGDLGPIYGFQWRHFGAEYFDMYTDYTGKGFDQLFDVIHKLKSNPDDRRIVLSTWNPSDLKKMALPPCHMFAQFYVDHGELSCQMYQRSADMGLGVPFNIASYSLLTCIIAQVCDLVPGDFIHVIGDAHVYKTHVNPLQEQLQKHPKPFPILKINPLKKEIDSFVPSDFTLIGYDPHQKIGMKMAV</sequence>
<evidence type="ECO:0000256" key="3">
    <source>
        <dbReference type="ARBA" id="ARBA00010176"/>
    </source>
</evidence>
<reference evidence="18 19" key="1">
    <citation type="journal article" date="2017" name="Nature">
        <title>The Apostasia genome and the evolution of orchids.</title>
        <authorList>
            <person name="Zhang G.Q."/>
            <person name="Liu K.W."/>
            <person name="Li Z."/>
            <person name="Lohaus R."/>
            <person name="Hsiao Y.Y."/>
            <person name="Niu S.C."/>
            <person name="Wang J.Y."/>
            <person name="Lin Y.C."/>
            <person name="Xu Q."/>
            <person name="Chen L.J."/>
            <person name="Yoshida K."/>
            <person name="Fujiwara S."/>
            <person name="Wang Z.W."/>
            <person name="Zhang Y.Q."/>
            <person name="Mitsuda N."/>
            <person name="Wang M."/>
            <person name="Liu G.H."/>
            <person name="Pecoraro L."/>
            <person name="Huang H.X."/>
            <person name="Xiao X.J."/>
            <person name="Lin M."/>
            <person name="Wu X.Y."/>
            <person name="Wu W.L."/>
            <person name="Chen Y.Y."/>
            <person name="Chang S.B."/>
            <person name="Sakamoto S."/>
            <person name="Ohme-Takagi M."/>
            <person name="Yagi M."/>
            <person name="Zeng S.J."/>
            <person name="Shen C.Y."/>
            <person name="Yeh C.M."/>
            <person name="Luo Y.B."/>
            <person name="Tsai W.C."/>
            <person name="Van de Peer Y."/>
            <person name="Liu Z.J."/>
        </authorList>
    </citation>
    <scope>NUCLEOTIDE SEQUENCE [LARGE SCALE GENOMIC DNA]</scope>
    <source>
        <strain evidence="19">cv. Shenzhen</strain>
        <tissue evidence="18">Stem</tissue>
    </source>
</reference>
<evidence type="ECO:0000313" key="19">
    <source>
        <dbReference type="Proteomes" id="UP000236161"/>
    </source>
</evidence>
<dbReference type="InterPro" id="IPR000398">
    <property type="entry name" value="Thymidylate_synthase"/>
</dbReference>
<dbReference type="GO" id="GO:0006231">
    <property type="term" value="P:dTMP biosynthetic process"/>
    <property type="evidence" value="ECO:0007669"/>
    <property type="project" value="InterPro"/>
</dbReference>
<evidence type="ECO:0000256" key="9">
    <source>
        <dbReference type="ARBA" id="ARBA00023002"/>
    </source>
</evidence>
<dbReference type="GO" id="GO:0032259">
    <property type="term" value="P:methylation"/>
    <property type="evidence" value="ECO:0007669"/>
    <property type="project" value="UniProtKB-KW"/>
</dbReference>
<organism evidence="18 19">
    <name type="scientific">Apostasia shenzhenica</name>
    <dbReference type="NCBI Taxonomy" id="1088818"/>
    <lineage>
        <taxon>Eukaryota</taxon>
        <taxon>Viridiplantae</taxon>
        <taxon>Streptophyta</taxon>
        <taxon>Embryophyta</taxon>
        <taxon>Tracheophyta</taxon>
        <taxon>Spermatophyta</taxon>
        <taxon>Magnoliopsida</taxon>
        <taxon>Liliopsida</taxon>
        <taxon>Asparagales</taxon>
        <taxon>Orchidaceae</taxon>
        <taxon>Apostasioideae</taxon>
        <taxon>Apostasia</taxon>
    </lineage>
</organism>
<evidence type="ECO:0000256" key="2">
    <source>
        <dbReference type="ARBA" id="ARBA00006900"/>
    </source>
</evidence>
<dbReference type="Pfam" id="PF00303">
    <property type="entry name" value="Thymidylat_synt"/>
    <property type="match status" value="1"/>
</dbReference>
<dbReference type="InterPro" id="IPR020940">
    <property type="entry name" value="Thymidylate_synthase_AS"/>
</dbReference>
<dbReference type="Pfam" id="PF00186">
    <property type="entry name" value="DHFR_1"/>
    <property type="match status" value="1"/>
</dbReference>
<feature type="active site" evidence="15 16">
    <location>
        <position position="406"/>
    </location>
</feature>
<evidence type="ECO:0000256" key="16">
    <source>
        <dbReference type="PROSITE-ProRule" id="PRU10016"/>
    </source>
</evidence>
<dbReference type="OrthoDB" id="766at2759"/>
<evidence type="ECO:0000259" key="17">
    <source>
        <dbReference type="PROSITE" id="PS51330"/>
    </source>
</evidence>
<dbReference type="Gene3D" id="3.30.572.10">
    <property type="entry name" value="Thymidylate synthase/dCMP hydroxymethylase domain"/>
    <property type="match status" value="1"/>
</dbReference>
<feature type="domain" description="DHFR" evidence="17">
    <location>
        <begin position="20"/>
        <end position="197"/>
    </location>
</feature>
<evidence type="ECO:0000256" key="15">
    <source>
        <dbReference type="PIRSR" id="PIRSR000389-1"/>
    </source>
</evidence>
<evidence type="ECO:0000256" key="13">
    <source>
        <dbReference type="ARBA" id="ARBA00048873"/>
    </source>
</evidence>
<dbReference type="PRINTS" id="PR00108">
    <property type="entry name" value="THYMDSNTHASE"/>
</dbReference>
<dbReference type="PROSITE" id="PS51330">
    <property type="entry name" value="DHFR_2"/>
    <property type="match status" value="1"/>
</dbReference>
<keyword evidence="7 14" id="KW-0545">Nucleotide biosynthesis</keyword>
<evidence type="ECO:0000256" key="11">
    <source>
        <dbReference type="ARBA" id="ARBA00024992"/>
    </source>
</evidence>
<name>A0A2I0B7W9_9ASPA</name>
<dbReference type="AlphaFoldDB" id="A0A2I0B7W9"/>
<accession>A0A2I0B7W9</accession>
<comment type="catalytic activity">
    <reaction evidence="13">
        <text>(6S)-5,6,7,8-tetrahydrofolate + NADP(+) = 7,8-dihydrofolate + NADPH + H(+)</text>
        <dbReference type="Rhea" id="RHEA:15009"/>
        <dbReference type="ChEBI" id="CHEBI:15378"/>
        <dbReference type="ChEBI" id="CHEBI:57451"/>
        <dbReference type="ChEBI" id="CHEBI:57453"/>
        <dbReference type="ChEBI" id="CHEBI:57783"/>
        <dbReference type="ChEBI" id="CHEBI:58349"/>
        <dbReference type="EC" id="1.5.1.3"/>
    </reaction>
</comment>
<dbReference type="UniPathway" id="UPA00077">
    <property type="reaction ID" value="UER00158"/>
</dbReference>
<evidence type="ECO:0000256" key="8">
    <source>
        <dbReference type="ARBA" id="ARBA00022857"/>
    </source>
</evidence>
<gene>
    <name evidence="18" type="primary">DRTS</name>
    <name evidence="18" type="ORF">AXF42_Ash004902</name>
</gene>
<dbReference type="CDD" id="cd00351">
    <property type="entry name" value="TS_Pyrimidine_HMase"/>
    <property type="match status" value="1"/>
</dbReference>
<dbReference type="GO" id="GO:0004799">
    <property type="term" value="F:thymidylate synthase activity"/>
    <property type="evidence" value="ECO:0007669"/>
    <property type="project" value="UniProtKB-EC"/>
</dbReference>
<comment type="pathway">
    <text evidence="1 14">Cofactor biosynthesis; tetrahydrofolate biosynthesis; 5,6,7,8-tetrahydrofolate from 7,8-dihydrofolate: step 1/1.</text>
</comment>
<dbReference type="FunFam" id="3.30.572.10:FF:000002">
    <property type="entry name" value="Possible thymidylate synthase"/>
    <property type="match status" value="1"/>
</dbReference>
<dbReference type="PIRSF" id="PIRSF000389">
    <property type="entry name" value="DHFR-TS"/>
    <property type="match status" value="1"/>
</dbReference>
<evidence type="ECO:0000256" key="7">
    <source>
        <dbReference type="ARBA" id="ARBA00022727"/>
    </source>
</evidence>
<evidence type="ECO:0000256" key="12">
    <source>
        <dbReference type="ARBA" id="ARBA00047344"/>
    </source>
</evidence>
<dbReference type="GO" id="GO:0006730">
    <property type="term" value="P:one-carbon metabolic process"/>
    <property type="evidence" value="ECO:0007669"/>
    <property type="project" value="UniProtKB-KW"/>
</dbReference>
<keyword evidence="6 14" id="KW-0808">Transferase</keyword>
<dbReference type="NCBIfam" id="TIGR03284">
    <property type="entry name" value="thym_sym"/>
    <property type="match status" value="1"/>
</dbReference>
<evidence type="ECO:0000313" key="18">
    <source>
        <dbReference type="EMBL" id="PKA63892.1"/>
    </source>
</evidence>
<keyword evidence="19" id="KW-1185">Reference proteome</keyword>
<protein>
    <recommendedName>
        <fullName evidence="14">Bifunctional dihydrofolate reductase-thymidylate synthase</fullName>
    </recommendedName>
</protein>
<dbReference type="InterPro" id="IPR012262">
    <property type="entry name" value="DHFR-TS"/>
</dbReference>
<comment type="similarity">
    <text evidence="2 14">In the C-terminal section; belongs to the thymidylate synthase family.</text>
</comment>
<evidence type="ECO:0000256" key="10">
    <source>
        <dbReference type="ARBA" id="ARBA00023268"/>
    </source>
</evidence>
<dbReference type="NCBIfam" id="NF002497">
    <property type="entry name" value="PRK01827.1-3"/>
    <property type="match status" value="1"/>
</dbReference>
<dbReference type="GO" id="GO:0046654">
    <property type="term" value="P:tetrahydrofolate biosynthetic process"/>
    <property type="evidence" value="ECO:0007669"/>
    <property type="project" value="UniProtKB-UniPathway"/>
</dbReference>
<dbReference type="InterPro" id="IPR001796">
    <property type="entry name" value="DHFR_dom"/>
</dbReference>
<keyword evidence="5 14" id="KW-0489">Methyltransferase</keyword>
<proteinExistence type="inferred from homology"/>
<keyword evidence="10" id="KW-0511">Multifunctional enzyme</keyword>
<dbReference type="STRING" id="1088818.A0A2I0B7W9"/>
<dbReference type="FunFam" id="3.40.430.10:FF:000003">
    <property type="entry name" value="Bifunctional dihydrofolate reductase-thymidylate synthase"/>
    <property type="match status" value="1"/>
</dbReference>
<dbReference type="PROSITE" id="PS00091">
    <property type="entry name" value="THYMIDYLATE_SYNTHASE"/>
    <property type="match status" value="1"/>
</dbReference>
<keyword evidence="8" id="KW-0521">NADP</keyword>
<dbReference type="GO" id="GO:0005829">
    <property type="term" value="C:cytosol"/>
    <property type="evidence" value="ECO:0007669"/>
    <property type="project" value="TreeGrafter"/>
</dbReference>
<keyword evidence="4 14" id="KW-0554">One-carbon metabolism</keyword>
<evidence type="ECO:0000256" key="4">
    <source>
        <dbReference type="ARBA" id="ARBA00022563"/>
    </source>
</evidence>
<evidence type="ECO:0000256" key="5">
    <source>
        <dbReference type="ARBA" id="ARBA00022603"/>
    </source>
</evidence>
<dbReference type="PROSITE" id="PS00075">
    <property type="entry name" value="DHFR_1"/>
    <property type="match status" value="1"/>
</dbReference>
<dbReference type="HAMAP" id="MF_00008">
    <property type="entry name" value="Thymidy_synth_bact"/>
    <property type="match status" value="1"/>
</dbReference>